<dbReference type="PANTHER" id="PTHR46064:SF1">
    <property type="entry name" value="QUEUINE TRNA-RIBOSYLTRANSFERASE ACCESSORY SUBUNIT 2"/>
    <property type="match status" value="1"/>
</dbReference>
<evidence type="ECO:0000313" key="3">
    <source>
        <dbReference type="EMBL" id="KRX05649.1"/>
    </source>
</evidence>
<dbReference type="Pfam" id="PF01702">
    <property type="entry name" value="TGT"/>
    <property type="match status" value="1"/>
</dbReference>
<organism evidence="3 4">
    <name type="scientific">Pseudocohnilembus persalinus</name>
    <name type="common">Ciliate</name>
    <dbReference type="NCBI Taxonomy" id="266149"/>
    <lineage>
        <taxon>Eukaryota</taxon>
        <taxon>Sar</taxon>
        <taxon>Alveolata</taxon>
        <taxon>Ciliophora</taxon>
        <taxon>Intramacronucleata</taxon>
        <taxon>Oligohymenophorea</taxon>
        <taxon>Scuticociliatia</taxon>
        <taxon>Philasterida</taxon>
        <taxon>Pseudocohnilembidae</taxon>
        <taxon>Pseudocohnilembus</taxon>
    </lineage>
</organism>
<feature type="region of interest" description="Disordered" evidence="1">
    <location>
        <begin position="415"/>
        <end position="439"/>
    </location>
</feature>
<dbReference type="GO" id="GO:0006400">
    <property type="term" value="P:tRNA modification"/>
    <property type="evidence" value="ECO:0007669"/>
    <property type="project" value="InterPro"/>
</dbReference>
<evidence type="ECO:0000313" key="4">
    <source>
        <dbReference type="Proteomes" id="UP000054937"/>
    </source>
</evidence>
<comment type="caution">
    <text evidence="3">The sequence shown here is derived from an EMBL/GenBank/DDBJ whole genome shotgun (WGS) entry which is preliminary data.</text>
</comment>
<accession>A0A0V0QTX6</accession>
<dbReference type="InterPro" id="IPR036511">
    <property type="entry name" value="TGT-like_sf"/>
</dbReference>
<proteinExistence type="predicted"/>
<dbReference type="SUPFAM" id="SSF51713">
    <property type="entry name" value="tRNA-guanine transglycosylase"/>
    <property type="match status" value="1"/>
</dbReference>
<dbReference type="OMA" id="VPHIAHD"/>
<dbReference type="AlphaFoldDB" id="A0A0V0QTX6"/>
<sequence length="464" mass="54338">MKSLKKPNFFVNTRRGMVYQLTPFYVNQLINNVQISVGDFVQMEKTLEKLEENNLNFQQYLGFKNQLMYSTPLDRQKDKPCIKGKNKKDSVDILGQNGYFDLTNQKYCDITKLINPDIAVQLTEQSALQAGKGSTTRAIEKTVEFLDQMVKEMQDFNKQKKQQSISQNIDFKKTLVFGSIQGGLIEDLRELATQNICERSIDGAVVHGLCENETLQQRSNILQIINKNIPEDKKGLLSLVLSGQGSPVDILHGLAHNMDYFEVEYPFRMAEYGYGINLKKIDVSKLQKNEKSNAEIQEFVNSSFENKLVNHLDFKFDKYSEDLFGVTENCQCYTCQNHTRAYIEHLFKCHELTGHILLSIHNIHAYNEFFKELQQVLEQDCLQQYIQVFMEKNLVNNTEKIDLFSQKIMEPSTTQKLRHGKQEKLEKKQEERLRQKQERKQEYLRLQQQRQLEKQQQQQEQQQK</sequence>
<evidence type="ECO:0000256" key="1">
    <source>
        <dbReference type="SAM" id="MobiDB-lite"/>
    </source>
</evidence>
<dbReference type="OrthoDB" id="296240at2759"/>
<dbReference type="Gene3D" id="3.20.20.105">
    <property type="entry name" value="Queuine tRNA-ribosyltransferase-like"/>
    <property type="match status" value="1"/>
</dbReference>
<feature type="compositionally biased region" description="Basic and acidic residues" evidence="1">
    <location>
        <begin position="420"/>
        <end position="439"/>
    </location>
</feature>
<dbReference type="FunCoup" id="A0A0V0QTX6">
    <property type="interactions" value="110"/>
</dbReference>
<protein>
    <submittedName>
        <fullName evidence="3">tRNA-guanine(15) transglycosylase-like protein</fullName>
    </submittedName>
</protein>
<gene>
    <name evidence="3" type="ORF">PPERSA_09789</name>
</gene>
<name>A0A0V0QTX6_PSEPJ</name>
<dbReference type="InterPro" id="IPR002616">
    <property type="entry name" value="tRNA_ribo_trans-like"/>
</dbReference>
<dbReference type="InterPro" id="IPR050852">
    <property type="entry name" value="Queuine_tRNA-ribosyltrfase"/>
</dbReference>
<dbReference type="PANTHER" id="PTHR46064">
    <property type="entry name" value="QUEUINE TRNA-RIBOSYLTRANSFERASE ACCESSORY SUBUNIT 2"/>
    <property type="match status" value="1"/>
</dbReference>
<dbReference type="Proteomes" id="UP000054937">
    <property type="component" value="Unassembled WGS sequence"/>
</dbReference>
<feature type="domain" description="tRNA-guanine(15) transglycosylase-like" evidence="2">
    <location>
        <begin position="3"/>
        <end position="392"/>
    </location>
</feature>
<dbReference type="EMBL" id="LDAU01000105">
    <property type="protein sequence ID" value="KRX05649.1"/>
    <property type="molecule type" value="Genomic_DNA"/>
</dbReference>
<reference evidence="3 4" key="1">
    <citation type="journal article" date="2015" name="Sci. Rep.">
        <title>Genome of the facultative scuticociliatosis pathogen Pseudocohnilembus persalinus provides insight into its virulence through horizontal gene transfer.</title>
        <authorList>
            <person name="Xiong J."/>
            <person name="Wang G."/>
            <person name="Cheng J."/>
            <person name="Tian M."/>
            <person name="Pan X."/>
            <person name="Warren A."/>
            <person name="Jiang C."/>
            <person name="Yuan D."/>
            <person name="Miao W."/>
        </authorList>
    </citation>
    <scope>NUCLEOTIDE SEQUENCE [LARGE SCALE GENOMIC DNA]</scope>
    <source>
        <strain evidence="3">36N120E</strain>
    </source>
</reference>
<dbReference type="NCBIfam" id="TIGR00449">
    <property type="entry name" value="tgt_general"/>
    <property type="match status" value="1"/>
</dbReference>
<dbReference type="InParanoid" id="A0A0V0QTX6"/>
<evidence type="ECO:0000259" key="2">
    <source>
        <dbReference type="Pfam" id="PF01702"/>
    </source>
</evidence>
<keyword evidence="4" id="KW-1185">Reference proteome</keyword>